<reference evidence="1" key="1">
    <citation type="submission" date="2022-05" db="EMBL/GenBank/DDBJ databases">
        <title>Jatrophihabitans sp. SB3-54 whole genome sequence.</title>
        <authorList>
            <person name="Suh M.K."/>
            <person name="Eom M.K."/>
            <person name="Kim J.S."/>
            <person name="Kim H.S."/>
            <person name="Do H.E."/>
            <person name="Shin Y.K."/>
            <person name="Lee J.-S."/>
        </authorList>
    </citation>
    <scope>NUCLEOTIDE SEQUENCE</scope>
    <source>
        <strain evidence="1">SB3-54</strain>
    </source>
</reference>
<sequence length="179" mass="19406">MKPATSFAIHLVVDACASEPALESVRLRGGAVLELDVAKVEDLDALERALIRTFHIPYPSRGFQSLIDYGSSLGEWMDSTRGFMLFVTGIDGCPEPVARQLVAILPFMIDRWRSIGIAYDTQIVATTSRSALLDELRSSNSRLKAFGELPDRVVESGPVPVYVDGVLDEAASAGVRPPS</sequence>
<protein>
    <recommendedName>
        <fullName evidence="3">Barstar (barnase inhibitor) domain-containing protein</fullName>
    </recommendedName>
</protein>
<proteinExistence type="predicted"/>
<evidence type="ECO:0000313" key="1">
    <source>
        <dbReference type="EMBL" id="WAX55724.1"/>
    </source>
</evidence>
<dbReference type="EMBL" id="CP097463">
    <property type="protein sequence ID" value="WAX55724.1"/>
    <property type="molecule type" value="Genomic_DNA"/>
</dbReference>
<evidence type="ECO:0000313" key="2">
    <source>
        <dbReference type="Proteomes" id="UP001164693"/>
    </source>
</evidence>
<dbReference type="Proteomes" id="UP001164693">
    <property type="component" value="Chromosome"/>
</dbReference>
<gene>
    <name evidence="1" type="ORF">M6B22_14405</name>
</gene>
<organism evidence="1 2">
    <name type="scientific">Jatrophihabitans cynanchi</name>
    <dbReference type="NCBI Taxonomy" id="2944128"/>
    <lineage>
        <taxon>Bacteria</taxon>
        <taxon>Bacillati</taxon>
        <taxon>Actinomycetota</taxon>
        <taxon>Actinomycetes</taxon>
        <taxon>Jatrophihabitantales</taxon>
        <taxon>Jatrophihabitantaceae</taxon>
        <taxon>Jatrophihabitans</taxon>
    </lineage>
</organism>
<dbReference type="RefSeq" id="WP_269442247.1">
    <property type="nucleotide sequence ID" value="NZ_CP097463.1"/>
</dbReference>
<evidence type="ECO:0008006" key="3">
    <source>
        <dbReference type="Google" id="ProtNLM"/>
    </source>
</evidence>
<keyword evidence="2" id="KW-1185">Reference proteome</keyword>
<accession>A0ABY7JX22</accession>
<name>A0ABY7JX22_9ACTN</name>